<dbReference type="EMBL" id="JBHRTD010000001">
    <property type="protein sequence ID" value="MFC3136803.1"/>
    <property type="molecule type" value="Genomic_DNA"/>
</dbReference>
<name>A0ABV7G5K5_9GAMM</name>
<gene>
    <name evidence="2" type="ORF">ACFOE0_01165</name>
</gene>
<comment type="caution">
    <text evidence="2">The sequence shown here is derived from an EMBL/GenBank/DDBJ whole genome shotgun (WGS) entry which is preliminary data.</text>
</comment>
<accession>A0ABV7G5K5</accession>
<dbReference type="SUPFAM" id="SSF53474">
    <property type="entry name" value="alpha/beta-Hydrolases"/>
    <property type="match status" value="1"/>
</dbReference>
<dbReference type="InterPro" id="IPR029058">
    <property type="entry name" value="AB_hydrolase_fold"/>
</dbReference>
<evidence type="ECO:0000259" key="1">
    <source>
        <dbReference type="Pfam" id="PF09994"/>
    </source>
</evidence>
<dbReference type="Pfam" id="PF09994">
    <property type="entry name" value="T6SS_Tle1-like_cat"/>
    <property type="match status" value="1"/>
</dbReference>
<dbReference type="PANTHER" id="PTHR33840:SF1">
    <property type="entry name" value="TLE1 PHOSPHOLIPASE DOMAIN-CONTAINING PROTEIN"/>
    <property type="match status" value="1"/>
</dbReference>
<dbReference type="PANTHER" id="PTHR33840">
    <property type="match status" value="1"/>
</dbReference>
<dbReference type="Gene3D" id="2.60.120.430">
    <property type="entry name" value="Galactose-binding lectin"/>
    <property type="match status" value="1"/>
</dbReference>
<feature type="domain" description="T6SS Phospholipase effector Tle1-like catalytic" evidence="1">
    <location>
        <begin position="2"/>
        <end position="268"/>
    </location>
</feature>
<protein>
    <submittedName>
        <fullName evidence="2">DUF2235 domain-containing protein</fullName>
    </submittedName>
</protein>
<proteinExistence type="predicted"/>
<keyword evidence="3" id="KW-1185">Reference proteome</keyword>
<dbReference type="InterPro" id="IPR018712">
    <property type="entry name" value="Tle1-like_cat"/>
</dbReference>
<evidence type="ECO:0000313" key="2">
    <source>
        <dbReference type="EMBL" id="MFC3136803.1"/>
    </source>
</evidence>
<dbReference type="Proteomes" id="UP001595621">
    <property type="component" value="Unassembled WGS sequence"/>
</dbReference>
<organism evidence="2 3">
    <name type="scientific">Shewanella submarina</name>
    <dbReference type="NCBI Taxonomy" id="2016376"/>
    <lineage>
        <taxon>Bacteria</taxon>
        <taxon>Pseudomonadati</taxon>
        <taxon>Pseudomonadota</taxon>
        <taxon>Gammaproteobacteria</taxon>
        <taxon>Alteromonadales</taxon>
        <taxon>Shewanellaceae</taxon>
        <taxon>Shewanella</taxon>
    </lineage>
</organism>
<evidence type="ECO:0000313" key="3">
    <source>
        <dbReference type="Proteomes" id="UP001595621"/>
    </source>
</evidence>
<sequence>MRNLIVCCDGTWNNPQQEENGIPAPTNVVKLYNAISSEHNGIEQLKYYHPGLGGEGTGIKDKILDGVLGVNLKRHACSAYHWLAANFQSGDRIFLFGFSRGAFTVRCVAGMLNSGLVNLDNVGYKDGWKNVDTFYEEVYRKGNKHWIQDSAIPMHAQGSPCEVAFLGVWDTVGALGVPDNLKYVNWLWDSSKKWRFHDYGLGDNVLVARHAMALDEIRSSFTVSRWNNLNRHEGNVRERWFPGVHADVGGGYAECELSNRALAWMMDEASDIDIGNLGFRHGWRNHIPSDPNGVMHNSYKGVFSKLRSRPRNIPFIHPSTVLPEWEEIDESVFERQKFSPMSYYPYHAERKLGLGNHADAEVFASSRWNNTGIYLEVGTYWFEAEGEWQDSKDSCSWYGTEGGERTFGDFIRTVMTIVGKGEKAIKRITKSNVADIRFTRRHEQIPWFRMVGVITNDIEKKEDVVVGHDGSPCPHQYFDATKYPKHKPLTVTKAGYLYAYPNDAWRTYYNNRGSVTLKVTRVS</sequence>
<dbReference type="RefSeq" id="WP_248936584.1">
    <property type="nucleotide sequence ID" value="NZ_JAKILF010000005.1"/>
</dbReference>
<reference evidence="3" key="1">
    <citation type="journal article" date="2019" name="Int. J. Syst. Evol. Microbiol.">
        <title>The Global Catalogue of Microorganisms (GCM) 10K type strain sequencing project: providing services to taxonomists for standard genome sequencing and annotation.</title>
        <authorList>
            <consortium name="The Broad Institute Genomics Platform"/>
            <consortium name="The Broad Institute Genome Sequencing Center for Infectious Disease"/>
            <person name="Wu L."/>
            <person name="Ma J."/>
        </authorList>
    </citation>
    <scope>NUCLEOTIDE SEQUENCE [LARGE SCALE GENOMIC DNA]</scope>
    <source>
        <strain evidence="3">KCTC 52277</strain>
    </source>
</reference>